<evidence type="ECO:0000313" key="6">
    <source>
        <dbReference type="EMBL" id="SEG55842.1"/>
    </source>
</evidence>
<dbReference type="PANTHER" id="PTHR30055:SF234">
    <property type="entry name" value="HTH-TYPE TRANSCRIPTIONAL REGULATOR BETI"/>
    <property type="match status" value="1"/>
</dbReference>
<dbReference type="EMBL" id="FNUZ01000006">
    <property type="protein sequence ID" value="SEG55842.1"/>
    <property type="molecule type" value="Genomic_DNA"/>
</dbReference>
<dbReference type="PROSITE" id="PS50977">
    <property type="entry name" value="HTH_TETR_2"/>
    <property type="match status" value="1"/>
</dbReference>
<evidence type="ECO:0000259" key="5">
    <source>
        <dbReference type="PROSITE" id="PS50977"/>
    </source>
</evidence>
<dbReference type="Pfam" id="PF00440">
    <property type="entry name" value="TetR_N"/>
    <property type="match status" value="1"/>
</dbReference>
<keyword evidence="7" id="KW-1185">Reference proteome</keyword>
<dbReference type="AlphaFoldDB" id="A0A1H6B5E5"/>
<dbReference type="PANTHER" id="PTHR30055">
    <property type="entry name" value="HTH-TYPE TRANSCRIPTIONAL REGULATOR RUTR"/>
    <property type="match status" value="1"/>
</dbReference>
<dbReference type="Gene3D" id="1.10.357.10">
    <property type="entry name" value="Tetracycline Repressor, domain 2"/>
    <property type="match status" value="1"/>
</dbReference>
<evidence type="ECO:0000256" key="4">
    <source>
        <dbReference type="PROSITE-ProRule" id="PRU00335"/>
    </source>
</evidence>
<dbReference type="InterPro" id="IPR050109">
    <property type="entry name" value="HTH-type_TetR-like_transc_reg"/>
</dbReference>
<keyword evidence="1" id="KW-0805">Transcription regulation</keyword>
<dbReference type="SUPFAM" id="SSF46689">
    <property type="entry name" value="Homeodomain-like"/>
    <property type="match status" value="1"/>
</dbReference>
<proteinExistence type="predicted"/>
<dbReference type="PRINTS" id="PR00455">
    <property type="entry name" value="HTHTETR"/>
</dbReference>
<evidence type="ECO:0000313" key="7">
    <source>
        <dbReference type="Proteomes" id="UP000236752"/>
    </source>
</evidence>
<dbReference type="RefSeq" id="WP_103911562.1">
    <property type="nucleotide sequence ID" value="NZ_FNUZ01000006.1"/>
</dbReference>
<dbReference type="GO" id="GO:0000976">
    <property type="term" value="F:transcription cis-regulatory region binding"/>
    <property type="evidence" value="ECO:0007669"/>
    <property type="project" value="TreeGrafter"/>
</dbReference>
<dbReference type="Proteomes" id="UP000236752">
    <property type="component" value="Unassembled WGS sequence"/>
</dbReference>
<dbReference type="InterPro" id="IPR001647">
    <property type="entry name" value="HTH_TetR"/>
</dbReference>
<evidence type="ECO:0000256" key="1">
    <source>
        <dbReference type="ARBA" id="ARBA00023015"/>
    </source>
</evidence>
<feature type="domain" description="HTH tetR-type" evidence="5">
    <location>
        <begin position="10"/>
        <end position="70"/>
    </location>
</feature>
<dbReference type="InterPro" id="IPR009057">
    <property type="entry name" value="Homeodomain-like_sf"/>
</dbReference>
<organism evidence="6 7">
    <name type="scientific">Thalassococcus halodurans</name>
    <dbReference type="NCBI Taxonomy" id="373675"/>
    <lineage>
        <taxon>Bacteria</taxon>
        <taxon>Pseudomonadati</taxon>
        <taxon>Pseudomonadota</taxon>
        <taxon>Alphaproteobacteria</taxon>
        <taxon>Rhodobacterales</taxon>
        <taxon>Roseobacteraceae</taxon>
        <taxon>Thalassococcus</taxon>
    </lineage>
</organism>
<dbReference type="Pfam" id="PF17937">
    <property type="entry name" value="TetR_C_28"/>
    <property type="match status" value="1"/>
</dbReference>
<reference evidence="6 7" key="1">
    <citation type="submission" date="2016-10" db="EMBL/GenBank/DDBJ databases">
        <authorList>
            <person name="de Groot N.N."/>
        </authorList>
    </citation>
    <scope>NUCLEOTIDE SEQUENCE [LARGE SCALE GENOMIC DNA]</scope>
    <source>
        <strain evidence="6 7">DSM 26915</strain>
    </source>
</reference>
<keyword evidence="3" id="KW-0804">Transcription</keyword>
<name>A0A1H6B5E5_9RHOB</name>
<dbReference type="InterPro" id="IPR041479">
    <property type="entry name" value="TetR_CgmR_C"/>
</dbReference>
<sequence>MTAQLKKQPKNASPNILGAARAIALREGAGKITIDAVARESGLSKGGVLYNFPTKKALLAGLLDEMLAEHRERLASVPEGQSSRTLRGHLETVLQAGSTDDDLSMAILAVSASDPNLLDPLRRELSRDVERIRSDAQDDTAAMVLLLAIQGLRFQRLLRLADGDADQQDAVIDRLKDMIDELE</sequence>
<dbReference type="GO" id="GO:0003700">
    <property type="term" value="F:DNA-binding transcription factor activity"/>
    <property type="evidence" value="ECO:0007669"/>
    <property type="project" value="TreeGrafter"/>
</dbReference>
<accession>A0A1H6B5E5</accession>
<keyword evidence="2 4" id="KW-0238">DNA-binding</keyword>
<dbReference type="OrthoDB" id="9809772at2"/>
<gene>
    <name evidence="6" type="ORF">SAMN04488045_3331</name>
</gene>
<evidence type="ECO:0000256" key="3">
    <source>
        <dbReference type="ARBA" id="ARBA00023163"/>
    </source>
</evidence>
<protein>
    <submittedName>
        <fullName evidence="6">Transcriptional regulator, TetR family</fullName>
    </submittedName>
</protein>
<evidence type="ECO:0000256" key="2">
    <source>
        <dbReference type="ARBA" id="ARBA00023125"/>
    </source>
</evidence>
<feature type="DNA-binding region" description="H-T-H motif" evidence="4">
    <location>
        <begin position="33"/>
        <end position="52"/>
    </location>
</feature>